<dbReference type="STRING" id="1573173.A0A166ZMW3"/>
<feature type="region of interest" description="Disordered" evidence="1">
    <location>
        <begin position="177"/>
        <end position="240"/>
    </location>
</feature>
<comment type="caution">
    <text evidence="2">The sequence shown here is derived from an EMBL/GenBank/DDBJ whole genome shotgun (WGS) entry which is preliminary data.</text>
</comment>
<name>A0A166ZMW3_COLIC</name>
<feature type="compositionally biased region" description="Polar residues" evidence="1">
    <location>
        <begin position="177"/>
        <end position="186"/>
    </location>
</feature>
<feature type="region of interest" description="Disordered" evidence="1">
    <location>
        <begin position="1"/>
        <end position="91"/>
    </location>
</feature>
<dbReference type="Proteomes" id="UP000076584">
    <property type="component" value="Unassembled WGS sequence"/>
</dbReference>
<keyword evidence="3" id="KW-1185">Reference proteome</keyword>
<evidence type="ECO:0000313" key="3">
    <source>
        <dbReference type="Proteomes" id="UP000076584"/>
    </source>
</evidence>
<feature type="non-terminal residue" evidence="2">
    <location>
        <position position="1"/>
    </location>
</feature>
<accession>A0A166ZMW3</accession>
<dbReference type="AlphaFoldDB" id="A0A166ZMW3"/>
<reference evidence="2 3" key="1">
    <citation type="submission" date="2015-06" db="EMBL/GenBank/DDBJ databases">
        <title>Survival trade-offs in plant roots during colonization by closely related pathogenic and mutualistic fungi.</title>
        <authorList>
            <person name="Hacquard S."/>
            <person name="Kracher B."/>
            <person name="Hiruma K."/>
            <person name="Weinman A."/>
            <person name="Muench P."/>
            <person name="Garrido Oter R."/>
            <person name="Ver Loren van Themaat E."/>
            <person name="Dallerey J.-F."/>
            <person name="Damm U."/>
            <person name="Henrissat B."/>
            <person name="Lespinet O."/>
            <person name="Thon M."/>
            <person name="Kemen E."/>
            <person name="McHardy A.C."/>
            <person name="Schulze-Lefert P."/>
            <person name="O'Connell R.J."/>
        </authorList>
    </citation>
    <scope>NUCLEOTIDE SEQUENCE [LARGE SCALE GENOMIC DNA]</scope>
    <source>
        <strain evidence="2 3">MAFF 238704</strain>
    </source>
</reference>
<evidence type="ECO:0000313" key="2">
    <source>
        <dbReference type="EMBL" id="KZL79126.1"/>
    </source>
</evidence>
<organism evidence="2 3">
    <name type="scientific">Colletotrichum incanum</name>
    <name type="common">Soybean anthracnose fungus</name>
    <dbReference type="NCBI Taxonomy" id="1573173"/>
    <lineage>
        <taxon>Eukaryota</taxon>
        <taxon>Fungi</taxon>
        <taxon>Dikarya</taxon>
        <taxon>Ascomycota</taxon>
        <taxon>Pezizomycotina</taxon>
        <taxon>Sordariomycetes</taxon>
        <taxon>Hypocreomycetidae</taxon>
        <taxon>Glomerellales</taxon>
        <taxon>Glomerellaceae</taxon>
        <taxon>Colletotrichum</taxon>
        <taxon>Colletotrichum spaethianum species complex</taxon>
    </lineage>
</organism>
<gene>
    <name evidence="2" type="ORF">CI238_10240</name>
</gene>
<evidence type="ECO:0000256" key="1">
    <source>
        <dbReference type="SAM" id="MobiDB-lite"/>
    </source>
</evidence>
<proteinExistence type="predicted"/>
<protein>
    <submittedName>
        <fullName evidence="2">Egg shell protein</fullName>
    </submittedName>
</protein>
<dbReference type="EMBL" id="LFIW01002145">
    <property type="protein sequence ID" value="KZL79126.1"/>
    <property type="molecule type" value="Genomic_DNA"/>
</dbReference>
<feature type="compositionally biased region" description="Polar residues" evidence="1">
    <location>
        <begin position="195"/>
        <end position="213"/>
    </location>
</feature>
<sequence length="341" mass="38412">LALVSLDTDNRRRRRQQRQQQQRQQRQQRRQPHNLWLCGRPRPAPRTRALPMPPAKPDEESPAPSIMAPPTAAKRPHAAVSKGSANMPSTESWAETPYADFDCSKYDYVPTDDGGFWQLQQQHAPSEQLPNVVPLIATSKSPIQKQQDVEWTCLSAACPSKPFKRKIDLDRHYLQAHTDSQTQPSPALSLKDITPATSISNPSPKITTKKNPSGNGKAKGAAGAGAGANAGNRNNSVSGTGKEKDGAFLCDYPACSRKNEPFSRKDRLRVHLTDVHKEDVDKKTGDLSDSWLQERKIYPKWWRCTKCLDRVKIEESGWECPKDGFKIEERRRDFRQKQQAT</sequence>